<dbReference type="Gene3D" id="1.10.10.10">
    <property type="entry name" value="Winged helix-like DNA-binding domain superfamily/Winged helix DNA-binding domain"/>
    <property type="match status" value="1"/>
</dbReference>
<organism evidence="5 6">
    <name type="scientific">Undibacterium squillarum</name>
    <dbReference type="NCBI Taxonomy" id="1131567"/>
    <lineage>
        <taxon>Bacteria</taxon>
        <taxon>Pseudomonadati</taxon>
        <taxon>Pseudomonadota</taxon>
        <taxon>Betaproteobacteria</taxon>
        <taxon>Burkholderiales</taxon>
        <taxon>Oxalobacteraceae</taxon>
        <taxon>Undibacterium</taxon>
    </lineage>
</organism>
<dbReference type="PANTHER" id="PTHR43214">
    <property type="entry name" value="TWO-COMPONENT RESPONSE REGULATOR"/>
    <property type="match status" value="1"/>
</dbReference>
<dbReference type="Pfam" id="PF00196">
    <property type="entry name" value="GerE"/>
    <property type="match status" value="1"/>
</dbReference>
<keyword evidence="2" id="KW-0238">DNA-binding</keyword>
<reference evidence="6" key="1">
    <citation type="journal article" date="2019" name="Int. J. Syst. Evol. Microbiol.">
        <title>The Global Catalogue of Microorganisms (GCM) 10K type strain sequencing project: providing services to taxonomists for standard genome sequencing and annotation.</title>
        <authorList>
            <consortium name="The Broad Institute Genomics Platform"/>
            <consortium name="The Broad Institute Genome Sequencing Center for Infectious Disease"/>
            <person name="Wu L."/>
            <person name="Ma J."/>
        </authorList>
    </citation>
    <scope>NUCLEOTIDE SEQUENCE [LARGE SCALE GENOMIC DNA]</scope>
    <source>
        <strain evidence="6">KCTC 23917</strain>
    </source>
</reference>
<dbReference type="SMART" id="SM00421">
    <property type="entry name" value="HTH_LUXR"/>
    <property type="match status" value="1"/>
</dbReference>
<keyword evidence="3" id="KW-0804">Transcription</keyword>
<proteinExistence type="predicted"/>
<gene>
    <name evidence="5" type="ORF">GCM10010946_19240</name>
</gene>
<feature type="domain" description="HTH luxR-type" evidence="4">
    <location>
        <begin position="265"/>
        <end position="330"/>
    </location>
</feature>
<dbReference type="InterPro" id="IPR039420">
    <property type="entry name" value="WalR-like"/>
</dbReference>
<evidence type="ECO:0000256" key="1">
    <source>
        <dbReference type="ARBA" id="ARBA00023015"/>
    </source>
</evidence>
<evidence type="ECO:0000256" key="3">
    <source>
        <dbReference type="ARBA" id="ARBA00023163"/>
    </source>
</evidence>
<protein>
    <recommendedName>
        <fullName evidence="4">HTH luxR-type domain-containing protein</fullName>
    </recommendedName>
</protein>
<comment type="caution">
    <text evidence="5">The sequence shown here is derived from an EMBL/GenBank/DDBJ whole genome shotgun (WGS) entry which is preliminary data.</text>
</comment>
<dbReference type="RefSeq" id="WP_189356968.1">
    <property type="nucleotide sequence ID" value="NZ_BMYU01000004.1"/>
</dbReference>
<dbReference type="EMBL" id="BMYU01000004">
    <property type="protein sequence ID" value="GGX40980.1"/>
    <property type="molecule type" value="Genomic_DNA"/>
</dbReference>
<dbReference type="PANTHER" id="PTHR43214:SF41">
    <property type="entry name" value="NITRATE_NITRITE RESPONSE REGULATOR PROTEIN NARP"/>
    <property type="match status" value="1"/>
</dbReference>
<dbReference type="Proteomes" id="UP000653343">
    <property type="component" value="Unassembled WGS sequence"/>
</dbReference>
<dbReference type="InterPro" id="IPR036388">
    <property type="entry name" value="WH-like_DNA-bd_sf"/>
</dbReference>
<keyword evidence="1" id="KW-0805">Transcription regulation</keyword>
<name>A0ABQ2XXN0_9BURK</name>
<evidence type="ECO:0000256" key="2">
    <source>
        <dbReference type="ARBA" id="ARBA00023125"/>
    </source>
</evidence>
<dbReference type="PRINTS" id="PR00038">
    <property type="entry name" value="HTHLUXR"/>
</dbReference>
<evidence type="ECO:0000313" key="5">
    <source>
        <dbReference type="EMBL" id="GGX40980.1"/>
    </source>
</evidence>
<dbReference type="InterPro" id="IPR016032">
    <property type="entry name" value="Sig_transdc_resp-reg_C-effctor"/>
</dbReference>
<keyword evidence="6" id="KW-1185">Reference proteome</keyword>
<sequence>MNTEQLSHFLLNLYDAVPALGVEQFTRHAFGHLQTLLRFDSGGYVQFSAAENQQLRMTSASAFNIDAERKLRLRMEMLGYEKMHDLRELVSSDPLIQAGFRCPQTAVHGHAGDFGEKHLKDYAVATEALNTLTMVLPSSNGYPMQTLSLWRAKSSARYTSVQCRLANAVLPHIFRAFLTNRELHVGKLYGSQQHSLISGLNGQIMYVDPALSALMFRHYPDWRPPFLPERLHRLLLADFSGVIQDGTLQVRWRQEHGLLFLSLTEVRIQLPLSPAENRVAQLLSEGLSYKEIARTLGNQPATVRNQAHQVYEKLGISGKAALMRYWKTHSAAMH</sequence>
<dbReference type="PROSITE" id="PS50043">
    <property type="entry name" value="HTH_LUXR_2"/>
    <property type="match status" value="1"/>
</dbReference>
<accession>A0ABQ2XXN0</accession>
<dbReference type="SUPFAM" id="SSF46894">
    <property type="entry name" value="C-terminal effector domain of the bipartite response regulators"/>
    <property type="match status" value="1"/>
</dbReference>
<dbReference type="InterPro" id="IPR000792">
    <property type="entry name" value="Tscrpt_reg_LuxR_C"/>
</dbReference>
<evidence type="ECO:0000313" key="6">
    <source>
        <dbReference type="Proteomes" id="UP000653343"/>
    </source>
</evidence>
<evidence type="ECO:0000259" key="4">
    <source>
        <dbReference type="PROSITE" id="PS50043"/>
    </source>
</evidence>
<dbReference type="CDD" id="cd06170">
    <property type="entry name" value="LuxR_C_like"/>
    <property type="match status" value="1"/>
</dbReference>